<gene>
    <name evidence="2" type="ORF">EVAR_80876_1</name>
</gene>
<evidence type="ECO:0000256" key="1">
    <source>
        <dbReference type="SAM" id="MobiDB-lite"/>
    </source>
</evidence>
<proteinExistence type="predicted"/>
<reference evidence="2 3" key="1">
    <citation type="journal article" date="2019" name="Commun. Biol.">
        <title>The bagworm genome reveals a unique fibroin gene that provides high tensile strength.</title>
        <authorList>
            <person name="Kono N."/>
            <person name="Nakamura H."/>
            <person name="Ohtoshi R."/>
            <person name="Tomita M."/>
            <person name="Numata K."/>
            <person name="Arakawa K."/>
        </authorList>
    </citation>
    <scope>NUCLEOTIDE SEQUENCE [LARGE SCALE GENOMIC DNA]</scope>
</reference>
<sequence>MDTLTVPKPTTAFFLDVAKVFANVWHNGLVHKLRKLGLLGRSVTCYNTFSETDTFVYASIEHSSSKLIKAGNSRCSLVTRHRKRSSHALRRLRRAIDALAQTPRQGVHAVANTTTGSGRGESGLTPNETSDILLVEQIEDRPLN</sequence>
<dbReference type="Proteomes" id="UP000299102">
    <property type="component" value="Unassembled WGS sequence"/>
</dbReference>
<keyword evidence="3" id="KW-1185">Reference proteome</keyword>
<evidence type="ECO:0000313" key="3">
    <source>
        <dbReference type="Proteomes" id="UP000299102"/>
    </source>
</evidence>
<name>A0A4C1V0S6_EUMVA</name>
<evidence type="ECO:0000313" key="2">
    <source>
        <dbReference type="EMBL" id="GBP32110.1"/>
    </source>
</evidence>
<comment type="caution">
    <text evidence="2">The sequence shown here is derived from an EMBL/GenBank/DDBJ whole genome shotgun (WGS) entry which is preliminary data.</text>
</comment>
<accession>A0A4C1V0S6</accession>
<dbReference type="EMBL" id="BGZK01000255">
    <property type="protein sequence ID" value="GBP32110.1"/>
    <property type="molecule type" value="Genomic_DNA"/>
</dbReference>
<feature type="region of interest" description="Disordered" evidence="1">
    <location>
        <begin position="105"/>
        <end position="131"/>
    </location>
</feature>
<protein>
    <recommendedName>
        <fullName evidence="4">Reverse transcriptase domain-containing protein</fullName>
    </recommendedName>
</protein>
<organism evidence="2 3">
    <name type="scientific">Eumeta variegata</name>
    <name type="common">Bagworm moth</name>
    <name type="synonym">Eumeta japonica</name>
    <dbReference type="NCBI Taxonomy" id="151549"/>
    <lineage>
        <taxon>Eukaryota</taxon>
        <taxon>Metazoa</taxon>
        <taxon>Ecdysozoa</taxon>
        <taxon>Arthropoda</taxon>
        <taxon>Hexapoda</taxon>
        <taxon>Insecta</taxon>
        <taxon>Pterygota</taxon>
        <taxon>Neoptera</taxon>
        <taxon>Endopterygota</taxon>
        <taxon>Lepidoptera</taxon>
        <taxon>Glossata</taxon>
        <taxon>Ditrysia</taxon>
        <taxon>Tineoidea</taxon>
        <taxon>Psychidae</taxon>
        <taxon>Oiketicinae</taxon>
        <taxon>Eumeta</taxon>
    </lineage>
</organism>
<evidence type="ECO:0008006" key="4">
    <source>
        <dbReference type="Google" id="ProtNLM"/>
    </source>
</evidence>
<dbReference type="AlphaFoldDB" id="A0A4C1V0S6"/>